<evidence type="ECO:0000256" key="2">
    <source>
        <dbReference type="ARBA" id="ARBA00022763"/>
    </source>
</evidence>
<dbReference type="SUPFAM" id="SSF55271">
    <property type="entry name" value="DNA repair protein MutS, domain I"/>
    <property type="match status" value="1"/>
</dbReference>
<dbReference type="InterPro" id="IPR016151">
    <property type="entry name" value="DNA_mismatch_repair_MutS_N"/>
</dbReference>
<dbReference type="InterPro" id="IPR045076">
    <property type="entry name" value="MutS"/>
</dbReference>
<feature type="compositionally biased region" description="Basic residues" evidence="6">
    <location>
        <begin position="227"/>
        <end position="238"/>
    </location>
</feature>
<dbReference type="SMART" id="SM00533">
    <property type="entry name" value="MUTSd"/>
    <property type="match status" value="1"/>
</dbReference>
<keyword evidence="5" id="KW-0234">DNA repair</keyword>
<comment type="function">
    <text evidence="5">Component of the post-replicative DNA mismatch repair system (MMR).</text>
</comment>
<dbReference type="Gene3D" id="3.40.50.300">
    <property type="entry name" value="P-loop containing nucleotide triphosphate hydrolases"/>
    <property type="match status" value="1"/>
</dbReference>
<proteinExistence type="inferred from homology"/>
<dbReference type="InterPro" id="IPR036187">
    <property type="entry name" value="DNA_mismatch_repair_MutS_sf"/>
</dbReference>
<feature type="compositionally biased region" description="Polar residues" evidence="6">
    <location>
        <begin position="10"/>
        <end position="20"/>
    </location>
</feature>
<keyword evidence="10" id="KW-1185">Reference proteome</keyword>
<evidence type="ECO:0000313" key="9">
    <source>
        <dbReference type="EMBL" id="CAI0425114.1"/>
    </source>
</evidence>
<gene>
    <name evidence="9" type="ORF">LITE_LOCUS20232</name>
</gene>
<dbReference type="EMBL" id="CAMGYJ010000005">
    <property type="protein sequence ID" value="CAI0425114.1"/>
    <property type="molecule type" value="Genomic_DNA"/>
</dbReference>
<comment type="caution">
    <text evidence="9">The sequence shown here is derived from an EMBL/GenBank/DDBJ whole genome shotgun (WGS) entry which is preliminary data.</text>
</comment>
<dbReference type="GO" id="GO:0030983">
    <property type="term" value="F:mismatched DNA binding"/>
    <property type="evidence" value="ECO:0007669"/>
    <property type="project" value="UniProtKB-UniRule"/>
</dbReference>
<keyword evidence="2 5" id="KW-0227">DNA damage</keyword>
<evidence type="ECO:0000313" key="10">
    <source>
        <dbReference type="Proteomes" id="UP001154282"/>
    </source>
</evidence>
<dbReference type="GO" id="GO:0005524">
    <property type="term" value="F:ATP binding"/>
    <property type="evidence" value="ECO:0007669"/>
    <property type="project" value="UniProtKB-UniRule"/>
</dbReference>
<dbReference type="GO" id="GO:0006298">
    <property type="term" value="P:mismatch repair"/>
    <property type="evidence" value="ECO:0007669"/>
    <property type="project" value="InterPro"/>
</dbReference>
<evidence type="ECO:0000256" key="1">
    <source>
        <dbReference type="ARBA" id="ARBA00022741"/>
    </source>
</evidence>
<dbReference type="InterPro" id="IPR027417">
    <property type="entry name" value="P-loop_NTPase"/>
</dbReference>
<accession>A0AAV0KVR4</accession>
<dbReference type="PIRSF" id="PIRSF037677">
    <property type="entry name" value="DNA_mis_repair_Msh6"/>
    <property type="match status" value="1"/>
</dbReference>
<feature type="compositionally biased region" description="Polar residues" evidence="6">
    <location>
        <begin position="38"/>
        <end position="72"/>
    </location>
</feature>
<dbReference type="SMART" id="SM00534">
    <property type="entry name" value="MUTSac"/>
    <property type="match status" value="1"/>
</dbReference>
<sequence>MASSRKRSSGRSPLVNQKSQITSFFSKVAGSPTPTPSPSIAKQAQVIPKSNTNPNPSFLNGSPTTPSPVQSKLKNPLFIIGQNPTSVTAEKPYGNDVVAKRVRVYWPLDKAWYEGCVKMYDKGSGKHLIQYDDAEEELLDLGKEKVEWIEESAKKFKRLRKGLGIKQVVVEEDEDDLGDVNSGDGGSHGKTSRDEDWGKNMEKEESDCEHHMDLEDEDDDGDGKVVVKSRRSESRKRKGSSEEKVASGKKSKNSGDANTGPLKLSFVEPSKNRDSKLWTIYFCFLLYLLTQSLVQHDLPIFWYSNSGRRDAKRRLPTDVDYDARTLYLPPDFVRSLSGGQRQWWEFKSKHMDKVLFFKMGKFYELFEMDAHIGAKELDLQYMKGEQPHCGFPEKNFSMNVEKLARKGYRVLVVEQTETPEQLELRRKEKGSKDKFGDDAECSSLCSLLTELKPVEIIKPAKSLSSDTERIISRHTRNILVNELVPVSEFWDAERTVIEVKAALKGINDQSSSKLPSKAGLIYNIEQEDLSFLPDILSHLVNKGEDGSLAVSAFGATLYYLKQAFLHETLLRFAKFESLPCSEFSDVAKRPYMILNASALENLDIFENSGTGDSSGTLYAQINHCVTASGKRLLKSWLARPLFHVKSIKDRQDAVAALQGTNQPMALEFRKMLSRLPDMERLLTRMFSCSEANGRNANKNAFDWVEANNSGRIIPHEGADMDYDCACKKVKDIESSLKKELKEQRKVLGDASVRTLQGFYRYWTPNIKKLLVDLSQTQSEKESKLRSILQRLIGQFCEHHTKWRQLVSTIAELDVLISLAIARDFYEGPTCRPVILGSTSASEVPLLSAKGLGHPILRSDSLGKGSFVSNNISIGGSDHAQFILLTGPNMGGKSTLLRQVCLATILAQIGADVPAESFELSPVDRIFVRMGAKDRIMAGQSTFLTELSETALMLSSATRYSLVALDELGRGTSTSDGQAIAEAVLEHFVNKVECRGMFSTHYHRLAVDYEKDSKVSLCHMACKVGVGSEGVEEVTFLYRLTPGACPKSYGVNVARLAGLPEHVLQKAAAKSSEMEALYNKQRKKGCVESKESQRSTHAVLAGILNSINALMRSQDSTRISDLIRHQHEAARFLLEN</sequence>
<dbReference type="PANTHER" id="PTHR11361">
    <property type="entry name" value="DNA MISMATCH REPAIR PROTEIN MUTS FAMILY MEMBER"/>
    <property type="match status" value="1"/>
</dbReference>
<feature type="region of interest" description="Disordered" evidence="6">
    <location>
        <begin position="25"/>
        <end position="72"/>
    </location>
</feature>
<dbReference type="InterPro" id="IPR007695">
    <property type="entry name" value="DNA_mismatch_repair_MutS-lik_N"/>
</dbReference>
<feature type="domain" description="DNA mismatch repair protein MutS core" evidence="7">
    <location>
        <begin position="612"/>
        <end position="859"/>
    </location>
</feature>
<dbReference type="GO" id="GO:0005634">
    <property type="term" value="C:nucleus"/>
    <property type="evidence" value="ECO:0007669"/>
    <property type="project" value="TreeGrafter"/>
</dbReference>
<dbReference type="SUPFAM" id="SSF52540">
    <property type="entry name" value="P-loop containing nucleoside triphosphate hydrolases"/>
    <property type="match status" value="1"/>
</dbReference>
<dbReference type="Gene3D" id="2.30.30.140">
    <property type="match status" value="1"/>
</dbReference>
<organism evidence="9 10">
    <name type="scientific">Linum tenue</name>
    <dbReference type="NCBI Taxonomy" id="586396"/>
    <lineage>
        <taxon>Eukaryota</taxon>
        <taxon>Viridiplantae</taxon>
        <taxon>Streptophyta</taxon>
        <taxon>Embryophyta</taxon>
        <taxon>Tracheophyta</taxon>
        <taxon>Spermatophyta</taxon>
        <taxon>Magnoliopsida</taxon>
        <taxon>eudicotyledons</taxon>
        <taxon>Gunneridae</taxon>
        <taxon>Pentapetalae</taxon>
        <taxon>rosids</taxon>
        <taxon>fabids</taxon>
        <taxon>Malpighiales</taxon>
        <taxon>Linaceae</taxon>
        <taxon>Linum</taxon>
    </lineage>
</organism>
<comment type="similarity">
    <text evidence="5">Belongs to the DNA mismatch repair MutS family.</text>
</comment>
<dbReference type="FunFam" id="3.40.50.300:FF:001885">
    <property type="entry name" value="DNA mismatch repair protein"/>
    <property type="match status" value="1"/>
</dbReference>
<dbReference type="CDD" id="cd20404">
    <property type="entry name" value="Tudor_Agenet_AtEML-like"/>
    <property type="match status" value="1"/>
</dbReference>
<dbReference type="Pfam" id="PF00488">
    <property type="entry name" value="MutS_V"/>
    <property type="match status" value="1"/>
</dbReference>
<evidence type="ECO:0000256" key="3">
    <source>
        <dbReference type="ARBA" id="ARBA00022840"/>
    </source>
</evidence>
<evidence type="ECO:0000256" key="5">
    <source>
        <dbReference type="PIRNR" id="PIRNR037677"/>
    </source>
</evidence>
<dbReference type="Proteomes" id="UP001154282">
    <property type="component" value="Unassembled WGS sequence"/>
</dbReference>
<reference evidence="9" key="1">
    <citation type="submission" date="2022-08" db="EMBL/GenBank/DDBJ databases">
        <authorList>
            <person name="Gutierrez-Valencia J."/>
        </authorList>
    </citation>
    <scope>NUCLEOTIDE SEQUENCE</scope>
</reference>
<keyword evidence="4 5" id="KW-0238">DNA-binding</keyword>
<keyword evidence="1 5" id="KW-0547">Nucleotide-binding</keyword>
<keyword evidence="3 5" id="KW-0067">ATP-binding</keyword>
<dbReference type="GO" id="GO:0140664">
    <property type="term" value="F:ATP-dependent DNA damage sensor activity"/>
    <property type="evidence" value="ECO:0007669"/>
    <property type="project" value="InterPro"/>
</dbReference>
<feature type="compositionally biased region" description="Basic and acidic residues" evidence="6">
    <location>
        <begin position="191"/>
        <end position="213"/>
    </location>
</feature>
<dbReference type="PANTHER" id="PTHR11361:SF150">
    <property type="entry name" value="DNA MISMATCH REPAIR PROTEIN MSH6"/>
    <property type="match status" value="1"/>
</dbReference>
<dbReference type="InterPro" id="IPR017261">
    <property type="entry name" value="DNA_mismatch_repair_MutS/MSH"/>
</dbReference>
<name>A0AAV0KVR4_9ROSI</name>
<evidence type="ECO:0000256" key="6">
    <source>
        <dbReference type="SAM" id="MobiDB-lite"/>
    </source>
</evidence>
<dbReference type="InterPro" id="IPR000432">
    <property type="entry name" value="DNA_mismatch_repair_MutS_C"/>
</dbReference>
<protein>
    <recommendedName>
        <fullName evidence="5">DNA mismatch repair protein</fullName>
    </recommendedName>
</protein>
<dbReference type="Pfam" id="PF05192">
    <property type="entry name" value="MutS_III"/>
    <property type="match status" value="1"/>
</dbReference>
<evidence type="ECO:0000259" key="7">
    <source>
        <dbReference type="SMART" id="SM00533"/>
    </source>
</evidence>
<dbReference type="AlphaFoldDB" id="A0AAV0KVR4"/>
<evidence type="ECO:0000256" key="4">
    <source>
        <dbReference type="ARBA" id="ARBA00023125"/>
    </source>
</evidence>
<dbReference type="Pfam" id="PF01624">
    <property type="entry name" value="MutS_I"/>
    <property type="match status" value="1"/>
</dbReference>
<feature type="domain" description="DNA mismatch repair proteins mutS family" evidence="8">
    <location>
        <begin position="879"/>
        <end position="1071"/>
    </location>
</feature>
<dbReference type="Gene3D" id="1.10.1420.10">
    <property type="match status" value="4"/>
</dbReference>
<dbReference type="InterPro" id="IPR007696">
    <property type="entry name" value="DNA_mismatch_repair_MutS_core"/>
</dbReference>
<dbReference type="SUPFAM" id="SSF48334">
    <property type="entry name" value="DNA repair protein MutS, domain III"/>
    <property type="match status" value="1"/>
</dbReference>
<feature type="region of interest" description="Disordered" evidence="6">
    <location>
        <begin position="176"/>
        <end position="262"/>
    </location>
</feature>
<feature type="region of interest" description="Disordered" evidence="6">
    <location>
        <begin position="1"/>
        <end position="20"/>
    </location>
</feature>
<evidence type="ECO:0000259" key="8">
    <source>
        <dbReference type="SMART" id="SM00534"/>
    </source>
</evidence>
<dbReference type="Gene3D" id="3.40.1170.10">
    <property type="entry name" value="DNA repair protein MutS, domain I"/>
    <property type="match status" value="1"/>
</dbReference>